<dbReference type="SUPFAM" id="SSF55729">
    <property type="entry name" value="Acyl-CoA N-acyltransferases (Nat)"/>
    <property type="match status" value="1"/>
</dbReference>
<evidence type="ECO:0008006" key="4">
    <source>
        <dbReference type="Google" id="ProtNLM"/>
    </source>
</evidence>
<accession>G5GK32</accession>
<dbReference type="EMBL" id="ACZL01000032">
    <property type="protein sequence ID" value="EHI54910.1"/>
    <property type="molecule type" value="Genomic_DNA"/>
</dbReference>
<proteinExistence type="predicted"/>
<evidence type="ECO:0000313" key="2">
    <source>
        <dbReference type="EMBL" id="EHI54910.1"/>
    </source>
</evidence>
<sequence>MISGFKVYDSAKKLPDTWDKIAEKHIFIKKDFLIFLESVNYCRQNYHINEKENIIMVSYKLKLNLLTFSSRFKLNFTITIIGIPLSIACTGFVCGKDGLKILSSYLKQFPLVLILNTEGELPIPKAYTLSSYSMELKKDFYSLFNSLKSRYRRRLKIALAKLDNLKITKLYKKDFSKEHYDLYEQVYERSEGKLEKLSIEFFKNMDAEIYQIHGKNGILLAFFQIKQVDRELIFMFCGVDRENNIKYDTYLNMLIYILKLAYAGHCRRLHLGQTCGYSKSRLGAEKDEKYMHLASCIIPDFICKILLNILGKRREE</sequence>
<protein>
    <recommendedName>
        <fullName evidence="4">BioF2-like acetyltransferase domain-containing protein</fullName>
    </recommendedName>
</protein>
<dbReference type="OrthoDB" id="2081508at2"/>
<dbReference type="RefSeq" id="WP_005541738.1">
    <property type="nucleotide sequence ID" value="NZ_JH378837.1"/>
</dbReference>
<dbReference type="eggNOG" id="ENOG5032XX4">
    <property type="taxonomic scope" value="Bacteria"/>
</dbReference>
<dbReference type="InterPro" id="IPR016181">
    <property type="entry name" value="Acyl_CoA_acyltransferase"/>
</dbReference>
<dbReference type="STRING" id="679200.HMPREF9333_01922"/>
<dbReference type="AlphaFoldDB" id="G5GK32"/>
<comment type="caution">
    <text evidence="2">The sequence shown here is derived from an EMBL/GenBank/DDBJ whole genome shotgun (WGS) entry which is preliminary data.</text>
</comment>
<feature type="coiled-coil region" evidence="1">
    <location>
        <begin position="148"/>
        <end position="200"/>
    </location>
</feature>
<reference evidence="2 3" key="1">
    <citation type="submission" date="2011-08" db="EMBL/GenBank/DDBJ databases">
        <title>The Genome Sequence of Johnsonella ignava ATCC 51276.</title>
        <authorList>
            <consortium name="The Broad Institute Genome Sequencing Platform"/>
            <person name="Earl A."/>
            <person name="Ward D."/>
            <person name="Feldgarden M."/>
            <person name="Gevers D."/>
            <person name="Izard J."/>
            <person name="Blanton J.M."/>
            <person name="Baranova O.V."/>
            <person name="Dewhirst F.E."/>
            <person name="Young S.K."/>
            <person name="Zeng Q."/>
            <person name="Gargeya S."/>
            <person name="Fitzgerald M."/>
            <person name="Haas B."/>
            <person name="Abouelleil A."/>
            <person name="Alvarado L."/>
            <person name="Arachchi H.M."/>
            <person name="Berlin A."/>
            <person name="Brown A."/>
            <person name="Chapman S.B."/>
            <person name="Chen Z."/>
            <person name="Dunbar C."/>
            <person name="Freedman E."/>
            <person name="Gearin G."/>
            <person name="Gellesch M."/>
            <person name="Goldberg J."/>
            <person name="Griggs A."/>
            <person name="Gujja S."/>
            <person name="Heiman D."/>
            <person name="Howarth C."/>
            <person name="Larson L."/>
            <person name="Lui A."/>
            <person name="MacDonald P.J.P."/>
            <person name="Montmayeur A."/>
            <person name="Murphy C."/>
            <person name="Neiman D."/>
            <person name="Pearson M."/>
            <person name="Priest M."/>
            <person name="Roberts A."/>
            <person name="Saif S."/>
            <person name="Shea T."/>
            <person name="Shenoy N."/>
            <person name="Sisk P."/>
            <person name="Stolte C."/>
            <person name="Sykes S."/>
            <person name="Wortman J."/>
            <person name="Nusbaum C."/>
            <person name="Birren B."/>
        </authorList>
    </citation>
    <scope>NUCLEOTIDE SEQUENCE [LARGE SCALE GENOMIC DNA]</scope>
    <source>
        <strain evidence="2 3">ATCC 51276</strain>
    </source>
</reference>
<keyword evidence="3" id="KW-1185">Reference proteome</keyword>
<dbReference type="Proteomes" id="UP000003011">
    <property type="component" value="Unassembled WGS sequence"/>
</dbReference>
<name>G5GK32_9FIRM</name>
<organism evidence="2 3">
    <name type="scientific">Johnsonella ignava ATCC 51276</name>
    <dbReference type="NCBI Taxonomy" id="679200"/>
    <lineage>
        <taxon>Bacteria</taxon>
        <taxon>Bacillati</taxon>
        <taxon>Bacillota</taxon>
        <taxon>Clostridia</taxon>
        <taxon>Lachnospirales</taxon>
        <taxon>Lachnospiraceae</taxon>
        <taxon>Johnsonella</taxon>
    </lineage>
</organism>
<evidence type="ECO:0000313" key="3">
    <source>
        <dbReference type="Proteomes" id="UP000003011"/>
    </source>
</evidence>
<dbReference type="HOGENOM" id="CLU_071227_0_0_9"/>
<evidence type="ECO:0000256" key="1">
    <source>
        <dbReference type="SAM" id="Coils"/>
    </source>
</evidence>
<keyword evidence="1" id="KW-0175">Coiled coil</keyword>
<gene>
    <name evidence="2" type="ORF">HMPREF9333_01922</name>
</gene>